<dbReference type="Gene3D" id="3.90.550.10">
    <property type="entry name" value="Spore Coat Polysaccharide Biosynthesis Protein SpsA, Chain A"/>
    <property type="match status" value="1"/>
</dbReference>
<reference evidence="10 11" key="1">
    <citation type="submission" date="2020-08" db="EMBL/GenBank/DDBJ databases">
        <title>Dyella sp. G9 isolated from forest soil.</title>
        <authorList>
            <person name="Fu J."/>
            <person name="Qiu L."/>
        </authorList>
    </citation>
    <scope>NUCLEOTIDE SEQUENCE [LARGE SCALE GENOMIC DNA]</scope>
    <source>
        <strain evidence="10 11">G9</strain>
    </source>
</reference>
<dbReference type="GO" id="GO:0008120">
    <property type="term" value="F:ceramide glucosyltransferase activity"/>
    <property type="evidence" value="ECO:0007669"/>
    <property type="project" value="TreeGrafter"/>
</dbReference>
<dbReference type="Pfam" id="PF13506">
    <property type="entry name" value="Glyco_transf_21"/>
    <property type="match status" value="1"/>
</dbReference>
<evidence type="ECO:0000256" key="2">
    <source>
        <dbReference type="ARBA" id="ARBA00004760"/>
    </source>
</evidence>
<keyword evidence="7 9" id="KW-1133">Transmembrane helix</keyword>
<feature type="transmembrane region" description="Helical" evidence="9">
    <location>
        <begin position="12"/>
        <end position="34"/>
    </location>
</feature>
<evidence type="ECO:0000256" key="9">
    <source>
        <dbReference type="SAM" id="Phobius"/>
    </source>
</evidence>
<dbReference type="InterPro" id="IPR029044">
    <property type="entry name" value="Nucleotide-diphossugar_trans"/>
</dbReference>
<keyword evidence="8 9" id="KW-0472">Membrane</keyword>
<dbReference type="EMBL" id="CP060412">
    <property type="protein sequence ID" value="QNK01185.1"/>
    <property type="molecule type" value="Genomic_DNA"/>
</dbReference>
<evidence type="ECO:0000313" key="10">
    <source>
        <dbReference type="EMBL" id="QNK01185.1"/>
    </source>
</evidence>
<evidence type="ECO:0000256" key="4">
    <source>
        <dbReference type="ARBA" id="ARBA00022676"/>
    </source>
</evidence>
<sequence length="388" mass="43618">MPPYPADSSLLSWSGIALALCATAYACLSLWAWFRCARMNKHRRADVNDQASRPVSLLKPLHGAEPRLYENLHSFCDQRYADYELLFGVHDPEDPAIAVVQRLQREFPQRPMALVIDPTVHGANRKVSNLINLLPHARHDWLVLADSDISVTPDYLARITAPLNDPRTGIVTCLYHGMAGGALSARMGKLFIDDWFAPSVRLSHAFGSTRFAFGSTIALRRDALEAIGGFEALKDTLADDFWLGERTRRLGLHTVLSDVVVGTDVTETRLASLWVHELRWLRTIRAISPAGFFFSFICFTWPLLVLALLLSPSVPCLIVALLGVAARIARYAAGWQVNARSSRWRDIWLTPFRDGLLLLEWAGALIRWQVDWRGQVLHARDHAPPRYP</sequence>
<comment type="pathway">
    <text evidence="2">Lipid metabolism; sphingolipid metabolism.</text>
</comment>
<dbReference type="Proteomes" id="UP000515873">
    <property type="component" value="Chromosome"/>
</dbReference>
<comment type="pathway">
    <text evidence="3">Sphingolipid metabolism.</text>
</comment>
<keyword evidence="5 10" id="KW-0808">Transferase</keyword>
<comment type="subcellular location">
    <subcellularLocation>
        <location evidence="1">Membrane</location>
        <topology evidence="1">Multi-pass membrane protein</topology>
    </subcellularLocation>
</comment>
<evidence type="ECO:0000256" key="3">
    <source>
        <dbReference type="ARBA" id="ARBA00004991"/>
    </source>
</evidence>
<keyword evidence="11" id="KW-1185">Reference proteome</keyword>
<proteinExistence type="predicted"/>
<keyword evidence="4" id="KW-0328">Glycosyltransferase</keyword>
<name>A0A7G8Q327_9GAMM</name>
<keyword evidence="6 9" id="KW-0812">Transmembrane</keyword>
<dbReference type="PANTHER" id="PTHR12726:SF0">
    <property type="entry name" value="CERAMIDE GLUCOSYLTRANSFERASE"/>
    <property type="match status" value="1"/>
</dbReference>
<gene>
    <name evidence="10" type="primary">hpnI</name>
    <name evidence="10" type="ORF">H8F01_19340</name>
</gene>
<dbReference type="SUPFAM" id="SSF53448">
    <property type="entry name" value="Nucleotide-diphospho-sugar transferases"/>
    <property type="match status" value="1"/>
</dbReference>
<organism evidence="10 11">
    <name type="scientific">Dyella telluris</name>
    <dbReference type="NCBI Taxonomy" id="2763498"/>
    <lineage>
        <taxon>Bacteria</taxon>
        <taxon>Pseudomonadati</taxon>
        <taxon>Pseudomonadota</taxon>
        <taxon>Gammaproteobacteria</taxon>
        <taxon>Lysobacterales</taxon>
        <taxon>Rhodanobacteraceae</taxon>
        <taxon>Dyella</taxon>
    </lineage>
</organism>
<dbReference type="InterPro" id="IPR025993">
    <property type="entry name" value="Ceramide_glucosylTrfase"/>
</dbReference>
<dbReference type="CDD" id="cd02520">
    <property type="entry name" value="Glucosylceramide_synthase"/>
    <property type="match status" value="1"/>
</dbReference>
<accession>A0A7G8Q327</accession>
<dbReference type="KEGG" id="dtl:H8F01_19340"/>
<protein>
    <submittedName>
        <fullName evidence="10">Bacteriohopanetetrol glucosamine biosynthesis glycosyltransferase HpnI</fullName>
    </submittedName>
</protein>
<evidence type="ECO:0000256" key="1">
    <source>
        <dbReference type="ARBA" id="ARBA00004141"/>
    </source>
</evidence>
<dbReference type="PANTHER" id="PTHR12726">
    <property type="entry name" value="CERAMIDE GLUCOSYLTRANSFERASE"/>
    <property type="match status" value="1"/>
</dbReference>
<feature type="transmembrane region" description="Helical" evidence="9">
    <location>
        <begin position="290"/>
        <end position="311"/>
    </location>
</feature>
<dbReference type="InterPro" id="IPR017835">
    <property type="entry name" value="Hopen-assoc_HpnI"/>
</dbReference>
<evidence type="ECO:0000313" key="11">
    <source>
        <dbReference type="Proteomes" id="UP000515873"/>
    </source>
</evidence>
<evidence type="ECO:0000256" key="5">
    <source>
        <dbReference type="ARBA" id="ARBA00022679"/>
    </source>
</evidence>
<dbReference type="NCBIfam" id="TIGR03472">
    <property type="entry name" value="HpnI"/>
    <property type="match status" value="1"/>
</dbReference>
<dbReference type="AlphaFoldDB" id="A0A7G8Q327"/>
<evidence type="ECO:0000256" key="6">
    <source>
        <dbReference type="ARBA" id="ARBA00022692"/>
    </source>
</evidence>
<dbReference type="GO" id="GO:0006679">
    <property type="term" value="P:glucosylceramide biosynthetic process"/>
    <property type="evidence" value="ECO:0007669"/>
    <property type="project" value="TreeGrafter"/>
</dbReference>
<evidence type="ECO:0000256" key="8">
    <source>
        <dbReference type="ARBA" id="ARBA00023136"/>
    </source>
</evidence>
<evidence type="ECO:0000256" key="7">
    <source>
        <dbReference type="ARBA" id="ARBA00022989"/>
    </source>
</evidence>
<dbReference type="GO" id="GO:0016020">
    <property type="term" value="C:membrane"/>
    <property type="evidence" value="ECO:0007669"/>
    <property type="project" value="UniProtKB-SubCell"/>
</dbReference>